<dbReference type="OrthoDB" id="891726at2759"/>
<keyword evidence="2" id="KW-1185">Reference proteome</keyword>
<dbReference type="InterPro" id="IPR007541">
    <property type="entry name" value="Uncharacterised_BSP"/>
</dbReference>
<evidence type="ECO:0000313" key="1">
    <source>
        <dbReference type="EMBL" id="KLT38964.1"/>
    </source>
</evidence>
<name>A0A0J1AUL1_9TREE</name>
<reference evidence="1 2" key="1">
    <citation type="submission" date="2015-03" db="EMBL/GenBank/DDBJ databases">
        <title>Genomics and transcriptomics of the oil-accumulating basidiomycete yeast T. oleaginosus allow insights into substrate utilization and the diverse evolutionary trajectories of mating systems in fungi.</title>
        <authorList>
            <consortium name="DOE Joint Genome Institute"/>
            <person name="Kourist R."/>
            <person name="Kracht O."/>
            <person name="Bracharz F."/>
            <person name="Lipzen A."/>
            <person name="Nolan M."/>
            <person name="Ohm R."/>
            <person name="Grigoriev I."/>
            <person name="Sun S."/>
            <person name="Heitman J."/>
            <person name="Bruck T."/>
            <person name="Nowrousian M."/>
        </authorList>
    </citation>
    <scope>NUCLEOTIDE SEQUENCE [LARGE SCALE GENOMIC DNA]</scope>
    <source>
        <strain evidence="1 2">IBC0246</strain>
    </source>
</reference>
<accession>A0A0J1AUL1</accession>
<evidence type="ECO:0000313" key="2">
    <source>
        <dbReference type="Proteomes" id="UP000053611"/>
    </source>
</evidence>
<protein>
    <submittedName>
        <fullName evidence="1">Uncharacterized protein</fullName>
    </submittedName>
</protein>
<dbReference type="RefSeq" id="XP_018275455.1">
    <property type="nucleotide sequence ID" value="XM_018424464.1"/>
</dbReference>
<dbReference type="PANTHER" id="PTHR33321:SF12">
    <property type="entry name" value="PLANT BASIC SECRETORY PROTEIN (BSP) FAMILY PROTEIN"/>
    <property type="match status" value="1"/>
</dbReference>
<dbReference type="PANTHER" id="PTHR33321">
    <property type="match status" value="1"/>
</dbReference>
<organism evidence="1 2">
    <name type="scientific">Cutaneotrichosporon oleaginosum</name>
    <dbReference type="NCBI Taxonomy" id="879819"/>
    <lineage>
        <taxon>Eukaryota</taxon>
        <taxon>Fungi</taxon>
        <taxon>Dikarya</taxon>
        <taxon>Basidiomycota</taxon>
        <taxon>Agaricomycotina</taxon>
        <taxon>Tremellomycetes</taxon>
        <taxon>Trichosporonales</taxon>
        <taxon>Trichosporonaceae</taxon>
        <taxon>Cutaneotrichosporon</taxon>
    </lineage>
</organism>
<dbReference type="AlphaFoldDB" id="A0A0J1AUL1"/>
<gene>
    <name evidence="1" type="ORF">CC85DRAFT_288995</name>
</gene>
<dbReference type="GeneID" id="28985067"/>
<dbReference type="Proteomes" id="UP000053611">
    <property type="component" value="Unassembled WGS sequence"/>
</dbReference>
<sequence length="352" mass="37886">MAAMAPWLETGMFLVWLKAETSRVRHIYLALRGLAPHSVMSPPVESALSAEFVECVEPVKSVECVESAECVECVESAESVESHYLARGGSPSSPALTPLRAPPVAVARGALAFVLRLPPCAESRFVLDCLPDPVGAVFHLLCYARARLRPSPGWGRSRIIVEVREGAARAADWRAGRIVVAREWARGLMGDAAGGRAQHDIAAEIKGVCECACGRADDVLHQAARCLQYDANGTAPEWLLDAVADAVRIGGHLGDPAWVVGRGERGWEEGGGGLFLAWLMGEGGGGDGDGDGERYAGRLEKTDTPPRYRRGPFPDLVQLLDGACALRTYDESWWIEFCGAPLPQLWAEFLDA</sequence>
<dbReference type="EMBL" id="KQ087275">
    <property type="protein sequence ID" value="KLT38964.1"/>
    <property type="molecule type" value="Genomic_DNA"/>
</dbReference>
<dbReference type="STRING" id="879819.A0A0J1AUL1"/>
<dbReference type="Pfam" id="PF04450">
    <property type="entry name" value="BSP"/>
    <property type="match status" value="1"/>
</dbReference>
<proteinExistence type="predicted"/>